<dbReference type="PROSITE" id="PS51257">
    <property type="entry name" value="PROKAR_LIPOPROTEIN"/>
    <property type="match status" value="1"/>
</dbReference>
<dbReference type="Gene3D" id="3.40.190.150">
    <property type="entry name" value="Bordetella uptake gene, domain 1"/>
    <property type="match status" value="1"/>
</dbReference>
<dbReference type="RefSeq" id="WP_114371832.1">
    <property type="nucleotide sequence ID" value="NZ_CP031092.1"/>
</dbReference>
<dbReference type="Gene3D" id="3.40.190.10">
    <property type="entry name" value="Periplasmic binding protein-like II"/>
    <property type="match status" value="1"/>
</dbReference>
<dbReference type="Proteomes" id="UP000252100">
    <property type="component" value="Chromosome"/>
</dbReference>
<evidence type="ECO:0000256" key="1">
    <source>
        <dbReference type="ARBA" id="ARBA00006987"/>
    </source>
</evidence>
<feature type="compositionally biased region" description="Acidic residues" evidence="2">
    <location>
        <begin position="29"/>
        <end position="55"/>
    </location>
</feature>
<accession>A0A345BXM7</accession>
<dbReference type="PANTHER" id="PTHR42928">
    <property type="entry name" value="TRICARBOXYLATE-BINDING PROTEIN"/>
    <property type="match status" value="1"/>
</dbReference>
<sequence length="353" mass="37613">MSQGLFKRFFLTGVVTAFAFALAACSDETEQAGEDGGEDVDAEGEEEEAEADWEPTEAIQYIAPSGAGGGWDTLARTSATVLEENELTPQPMPVENVEGGGGAVGWAQIASNEGDPHHMFAASPPLILIPLDGESEYDHNDFTPLARLITDYSVIIVDDDSEYETIHDLMDDIEEDPEDVAIAGGSAPGSMDHISMAGAADAAGIDASQLNYVAFAGGGEVITNVMGGQVDAGITGAGEASGSIQGGDVRALAVSSEEPIDSLPEVPTLVDEGIDYTFDIWRGVLAPGDIPEESVRYYEEMFADMIETEEWQEATEDLGWIDAYQDSEEFGEFLDEQAMEFEEILDDLGLLGQ</sequence>
<dbReference type="OrthoDB" id="9780943at2"/>
<dbReference type="EMBL" id="CP031092">
    <property type="protein sequence ID" value="AXF55708.1"/>
    <property type="molecule type" value="Genomic_DNA"/>
</dbReference>
<dbReference type="AlphaFoldDB" id="A0A345BXM7"/>
<dbReference type="InterPro" id="IPR005064">
    <property type="entry name" value="BUG"/>
</dbReference>
<gene>
    <name evidence="4" type="ORF">DT065_06505</name>
</gene>
<dbReference type="Pfam" id="PF03401">
    <property type="entry name" value="TctC"/>
    <property type="match status" value="1"/>
</dbReference>
<dbReference type="SUPFAM" id="SSF53850">
    <property type="entry name" value="Periplasmic binding protein-like II"/>
    <property type="match status" value="1"/>
</dbReference>
<dbReference type="PANTHER" id="PTHR42928:SF3">
    <property type="entry name" value="UPF0065 PROTEIN YFLP"/>
    <property type="match status" value="1"/>
</dbReference>
<evidence type="ECO:0000313" key="5">
    <source>
        <dbReference type="Proteomes" id="UP000252100"/>
    </source>
</evidence>
<evidence type="ECO:0000313" key="4">
    <source>
        <dbReference type="EMBL" id="AXF55708.1"/>
    </source>
</evidence>
<keyword evidence="3" id="KW-0732">Signal</keyword>
<feature type="region of interest" description="Disordered" evidence="2">
    <location>
        <begin position="29"/>
        <end position="56"/>
    </location>
</feature>
<feature type="signal peptide" evidence="3">
    <location>
        <begin position="1"/>
        <end position="23"/>
    </location>
</feature>
<keyword evidence="5" id="KW-1185">Reference proteome</keyword>
<reference evidence="4 5" key="1">
    <citation type="journal article" date="2018" name="J. Microbiol.">
        <title>Salicibibacter kimchii gen. nov., sp. nov., a moderately halophilic and alkalitolerant bacterium in the family Bacillaceae, isolated from kimchi.</title>
        <authorList>
            <person name="Jang J.Y."/>
            <person name="Oh Y.J."/>
            <person name="Lim S.K."/>
            <person name="Park H.K."/>
            <person name="Lee C."/>
            <person name="Kim J.Y."/>
            <person name="Lee M.A."/>
            <person name="Choi H.J."/>
        </authorList>
    </citation>
    <scope>NUCLEOTIDE SEQUENCE [LARGE SCALE GENOMIC DNA]</scope>
    <source>
        <strain evidence="4 5">NKC1-1</strain>
    </source>
</reference>
<evidence type="ECO:0000256" key="3">
    <source>
        <dbReference type="SAM" id="SignalP"/>
    </source>
</evidence>
<protein>
    <submittedName>
        <fullName evidence="4">Tripartite tricarboxylate transporter substrate binding protein</fullName>
    </submittedName>
</protein>
<comment type="similarity">
    <text evidence="1">Belongs to the UPF0065 (bug) family.</text>
</comment>
<dbReference type="InterPro" id="IPR042100">
    <property type="entry name" value="Bug_dom1"/>
</dbReference>
<organism evidence="4 5">
    <name type="scientific">Salicibibacter kimchii</name>
    <dbReference type="NCBI Taxonomy" id="2099786"/>
    <lineage>
        <taxon>Bacteria</taxon>
        <taxon>Bacillati</taxon>
        <taxon>Bacillota</taxon>
        <taxon>Bacilli</taxon>
        <taxon>Bacillales</taxon>
        <taxon>Bacillaceae</taxon>
        <taxon>Salicibibacter</taxon>
    </lineage>
</organism>
<feature type="chain" id="PRO_5039553698" evidence="3">
    <location>
        <begin position="24"/>
        <end position="353"/>
    </location>
</feature>
<evidence type="ECO:0000256" key="2">
    <source>
        <dbReference type="SAM" id="MobiDB-lite"/>
    </source>
</evidence>
<name>A0A345BXM7_9BACI</name>
<dbReference type="KEGG" id="rue:DT065_06505"/>
<dbReference type="CDD" id="cd07012">
    <property type="entry name" value="PBP2_Bug_TTT"/>
    <property type="match status" value="1"/>
</dbReference>
<proteinExistence type="inferred from homology"/>
<dbReference type="PIRSF" id="PIRSF017082">
    <property type="entry name" value="YflP"/>
    <property type="match status" value="1"/>
</dbReference>